<dbReference type="EMBL" id="CADCVZ010000054">
    <property type="protein sequence ID" value="CAA9519347.1"/>
    <property type="molecule type" value="Genomic_DNA"/>
</dbReference>
<sequence length="81" mass="8479">ERSRCGADHRRGLRGAGRAPGPAHRAGAADRRGAAVPLPADPGRGGGCAVFDAAGDQRAGVRRHVRDRRRPDPRIGIARAL</sequence>
<gene>
    <name evidence="2" type="ORF">AVDCRST_MAG09-2090</name>
</gene>
<reference evidence="2" key="1">
    <citation type="submission" date="2020-02" db="EMBL/GenBank/DDBJ databases">
        <authorList>
            <person name="Meier V. D."/>
        </authorList>
    </citation>
    <scope>NUCLEOTIDE SEQUENCE</scope>
    <source>
        <strain evidence="2">AVDCRST_MAG09</strain>
    </source>
</reference>
<evidence type="ECO:0000313" key="2">
    <source>
        <dbReference type="EMBL" id="CAA9519347.1"/>
    </source>
</evidence>
<protein>
    <submittedName>
        <fullName evidence="2">Uncharacterized protein</fullName>
    </submittedName>
</protein>
<organism evidence="2">
    <name type="scientific">uncultured Sphingomonas sp</name>
    <dbReference type="NCBI Taxonomy" id="158754"/>
    <lineage>
        <taxon>Bacteria</taxon>
        <taxon>Pseudomonadati</taxon>
        <taxon>Pseudomonadota</taxon>
        <taxon>Alphaproteobacteria</taxon>
        <taxon>Sphingomonadales</taxon>
        <taxon>Sphingomonadaceae</taxon>
        <taxon>Sphingomonas</taxon>
        <taxon>environmental samples</taxon>
    </lineage>
</organism>
<feature type="region of interest" description="Disordered" evidence="1">
    <location>
        <begin position="1"/>
        <end position="42"/>
    </location>
</feature>
<feature type="non-terminal residue" evidence="2">
    <location>
        <position position="1"/>
    </location>
</feature>
<evidence type="ECO:0000256" key="1">
    <source>
        <dbReference type="SAM" id="MobiDB-lite"/>
    </source>
</evidence>
<dbReference type="AlphaFoldDB" id="A0A6J4TBX9"/>
<proteinExistence type="predicted"/>
<feature type="non-terminal residue" evidence="2">
    <location>
        <position position="81"/>
    </location>
</feature>
<accession>A0A6J4TBX9</accession>
<feature type="compositionally biased region" description="Basic and acidic residues" evidence="1">
    <location>
        <begin position="1"/>
        <end position="10"/>
    </location>
</feature>
<feature type="compositionally biased region" description="Low complexity" evidence="1">
    <location>
        <begin position="16"/>
        <end position="26"/>
    </location>
</feature>
<name>A0A6J4TBX9_9SPHN</name>
<feature type="region of interest" description="Disordered" evidence="1">
    <location>
        <begin position="57"/>
        <end position="81"/>
    </location>
</feature>